<proteinExistence type="inferred from homology"/>
<keyword evidence="10" id="KW-0999">Mitochondrion inner membrane</keyword>
<feature type="transmembrane region" description="Helical" evidence="17">
    <location>
        <begin position="74"/>
        <end position="99"/>
    </location>
</feature>
<feature type="transmembrane region" description="Helical" evidence="17">
    <location>
        <begin position="341"/>
        <end position="365"/>
    </location>
</feature>
<organism evidence="20">
    <name type="scientific">Plectus aquatilis</name>
    <dbReference type="NCBI Taxonomy" id="70222"/>
    <lineage>
        <taxon>Eukaryota</taxon>
        <taxon>Metazoa</taxon>
        <taxon>Ecdysozoa</taxon>
        <taxon>Nematoda</taxon>
        <taxon>Chromadorea</taxon>
        <taxon>Plectida</taxon>
        <taxon>Plectina</taxon>
        <taxon>Plectoidea</taxon>
        <taxon>Plectidae</taxon>
        <taxon>Plectus</taxon>
    </lineage>
</organism>
<evidence type="ECO:0000256" key="3">
    <source>
        <dbReference type="ARBA" id="ARBA00011649"/>
    </source>
</evidence>
<evidence type="ECO:0000256" key="2">
    <source>
        <dbReference type="ARBA" id="ARBA00004448"/>
    </source>
</evidence>
<dbReference type="SUPFAM" id="SSF81342">
    <property type="entry name" value="Transmembrane di-heme cytochromes"/>
    <property type="match status" value="1"/>
</dbReference>
<dbReference type="InterPro" id="IPR005797">
    <property type="entry name" value="Cyt_b/b6_N"/>
</dbReference>
<evidence type="ECO:0000256" key="5">
    <source>
        <dbReference type="ARBA" id="ARBA00022448"/>
    </source>
</evidence>
<dbReference type="InterPro" id="IPR027387">
    <property type="entry name" value="Cytb/b6-like_sf"/>
</dbReference>
<dbReference type="Pfam" id="PF00033">
    <property type="entry name" value="Cytochrome_B"/>
    <property type="match status" value="1"/>
</dbReference>
<dbReference type="PROSITE" id="PS51003">
    <property type="entry name" value="CYTB_CTER"/>
    <property type="match status" value="1"/>
</dbReference>
<keyword evidence="14" id="KW-0830">Ubiquinone</keyword>
<reference evidence="20" key="1">
    <citation type="journal article" date="2017" name="Mol. Phylogenet. Evol.">
        <title>Phylogenetic analysis of two Plectus mitochondrial genomes (Nematoda: Plectida) supports a sister group relationship between Plectida and Rhabditida within Chromadorea.</title>
        <authorList>
            <person name="Kim J."/>
            <person name="Kern E."/>
            <person name="Kim T."/>
            <person name="Sim M."/>
            <person name="Kim J."/>
            <person name="Kim Y."/>
            <person name="Park C."/>
            <person name="Nadler S.A."/>
            <person name="Park J.K."/>
        </authorList>
    </citation>
    <scope>NUCLEOTIDE SEQUENCE</scope>
</reference>
<dbReference type="CDD" id="cd00284">
    <property type="entry name" value="Cytochrome_b_N"/>
    <property type="match status" value="1"/>
</dbReference>
<dbReference type="GO" id="GO:0046872">
    <property type="term" value="F:metal ion binding"/>
    <property type="evidence" value="ECO:0007669"/>
    <property type="project" value="UniProtKB-UniRule"/>
</dbReference>
<evidence type="ECO:0000313" key="20">
    <source>
        <dbReference type="EMBL" id="AOW68761.1"/>
    </source>
</evidence>
<dbReference type="InterPro" id="IPR016174">
    <property type="entry name" value="Di-haem_cyt_TM"/>
</dbReference>
<comment type="subcellular location">
    <subcellularLocation>
        <location evidence="2">Mitochondrion inner membrane</location>
        <topology evidence="2">Multi-pass membrane protein</topology>
    </subcellularLocation>
</comment>
<evidence type="ECO:0000256" key="8">
    <source>
        <dbReference type="ARBA" id="ARBA00022692"/>
    </source>
</evidence>
<dbReference type="Pfam" id="PF00032">
    <property type="entry name" value="Cytochrom_B_C"/>
    <property type="match status" value="1"/>
</dbReference>
<feature type="domain" description="Cytochrome b/b6 N-terminal region profile" evidence="18">
    <location>
        <begin position="1"/>
        <end position="209"/>
    </location>
</feature>
<dbReference type="GO" id="GO:0016491">
    <property type="term" value="F:oxidoreductase activity"/>
    <property type="evidence" value="ECO:0007669"/>
    <property type="project" value="UniProtKB-UniRule"/>
</dbReference>
<keyword evidence="12 17" id="KW-1133">Transmembrane helix</keyword>
<evidence type="ECO:0000259" key="19">
    <source>
        <dbReference type="PROSITE" id="PS51003"/>
    </source>
</evidence>
<feature type="transmembrane region" description="Helical" evidence="17">
    <location>
        <begin position="111"/>
        <end position="134"/>
    </location>
</feature>
<feature type="transmembrane region" description="Helical" evidence="17">
    <location>
        <begin position="177"/>
        <end position="199"/>
    </location>
</feature>
<feature type="transmembrane region" description="Helical" evidence="17">
    <location>
        <begin position="232"/>
        <end position="249"/>
    </location>
</feature>
<comment type="function">
    <text evidence="1 17">Component of the ubiquinol-cytochrome c reductase complex (complex III or cytochrome b-c1 complex) that is part of the mitochondrial respiratory chain. The b-c1 complex mediates electron transfer from ubiquinol to cytochrome c. Contributes to the generation of a proton gradient across the mitochondrial membrane that is then used for ATP synthesis.</text>
</comment>
<dbReference type="PANTHER" id="PTHR19271">
    <property type="entry name" value="CYTOCHROME B"/>
    <property type="match status" value="1"/>
</dbReference>
<dbReference type="InterPro" id="IPR005798">
    <property type="entry name" value="Cyt_b/b6_C"/>
</dbReference>
<dbReference type="InterPro" id="IPR036150">
    <property type="entry name" value="Cyt_b/b6_C_sf"/>
</dbReference>
<dbReference type="PANTHER" id="PTHR19271:SF16">
    <property type="entry name" value="CYTOCHROME B"/>
    <property type="match status" value="1"/>
</dbReference>
<keyword evidence="11 17" id="KW-0249">Electron transport</keyword>
<feature type="transmembrane region" description="Helical" evidence="17">
    <location>
        <begin position="286"/>
        <end position="303"/>
    </location>
</feature>
<evidence type="ECO:0000256" key="4">
    <source>
        <dbReference type="ARBA" id="ARBA00013531"/>
    </source>
</evidence>
<keyword evidence="5 17" id="KW-0813">Transport</keyword>
<keyword evidence="7 17" id="KW-0679">Respiratory chain</keyword>
<comment type="subunit">
    <text evidence="3">The main subunits of complex b-c1 are: cytochrome b, cytochrome c1 and the Rieske protein.</text>
</comment>
<dbReference type="AlphaFoldDB" id="A0A1U7AFT0"/>
<comment type="cofactor">
    <cofactor evidence="17">
        <name>heme b</name>
        <dbReference type="ChEBI" id="CHEBI:60344"/>
    </cofactor>
    <text evidence="17">Binds 2 heme groups non-covalently.</text>
</comment>
<dbReference type="GO" id="GO:0008121">
    <property type="term" value="F:quinol-cytochrome-c reductase activity"/>
    <property type="evidence" value="ECO:0007669"/>
    <property type="project" value="TreeGrafter"/>
</dbReference>
<keyword evidence="13 17" id="KW-0408">Iron</keyword>
<gene>
    <name evidence="20" type="primary">CYTB</name>
</gene>
<keyword evidence="6 17" id="KW-0349">Heme</keyword>
<evidence type="ECO:0000256" key="17">
    <source>
        <dbReference type="RuleBase" id="RU362117"/>
    </source>
</evidence>
<evidence type="ECO:0000256" key="15">
    <source>
        <dbReference type="ARBA" id="ARBA00023128"/>
    </source>
</evidence>
<dbReference type="PROSITE" id="PS51002">
    <property type="entry name" value="CYTB_NTER"/>
    <property type="match status" value="1"/>
</dbReference>
<keyword evidence="15 17" id="KW-0496">Mitochondrion</keyword>
<evidence type="ECO:0000256" key="9">
    <source>
        <dbReference type="ARBA" id="ARBA00022723"/>
    </source>
</evidence>
<keyword evidence="16 17" id="KW-0472">Membrane</keyword>
<keyword evidence="9 17" id="KW-0479">Metal-binding</keyword>
<sequence>MIFPVVNGFLLFVKSMFVSLPGSKSLSLFWNFGSMLAMILAFQIVTGLFLVINFKPDSSLAFQSVQFIMYEVDFGYLFRIFHFNGANLFFIFFLYLHMLKGLFYCSYRLSMVWVSGVTIFILVMLTAFLGYVLVWGQMSFWAAVVITNLVSVIPYVGVTLIFWIWAGFSVNNGTLGLFFMLHFLVPFLILVLVVAHLMFLHESGSTSSLLCIGDYDKVKFFPFYMVKDGLNLLLWFGFFFLALSFPFVLGDAEMFIAANSLSSPVHIVPEWYFLFAYAILRAIPNKIMGVVALLASVVSLYFLALSKNYTTILNLLNKFFVFWFVSVWLLLTWVGQCSVEAPFVVLGFIFSMCYFGLLFVIYSIYTFSYKFFL</sequence>
<protein>
    <recommendedName>
        <fullName evidence="4 17">Cytochrome b</fullName>
    </recommendedName>
</protein>
<dbReference type="InterPro" id="IPR048259">
    <property type="entry name" value="Cytochrome_b_N_euk/bac"/>
</dbReference>
<dbReference type="Gene3D" id="1.20.810.10">
    <property type="entry name" value="Cytochrome Bc1 Complex, Chain C"/>
    <property type="match status" value="1"/>
</dbReference>
<feature type="domain" description="Cytochrome b/b6 C-terminal region profile" evidence="19">
    <location>
        <begin position="210"/>
        <end position="373"/>
    </location>
</feature>
<evidence type="ECO:0000256" key="10">
    <source>
        <dbReference type="ARBA" id="ARBA00022792"/>
    </source>
</evidence>
<feature type="transmembrane region" description="Helical" evidence="17">
    <location>
        <begin position="315"/>
        <end position="335"/>
    </location>
</feature>
<comment type="similarity">
    <text evidence="17">Belongs to the cytochrome b family.</text>
</comment>
<feature type="transmembrane region" description="Helical" evidence="17">
    <location>
        <begin position="261"/>
        <end position="280"/>
    </location>
</feature>
<dbReference type="GO" id="GO:0006122">
    <property type="term" value="P:mitochondrial electron transport, ubiquinol to cytochrome c"/>
    <property type="evidence" value="ECO:0007669"/>
    <property type="project" value="TreeGrafter"/>
</dbReference>
<evidence type="ECO:0000256" key="14">
    <source>
        <dbReference type="ARBA" id="ARBA00023075"/>
    </source>
</evidence>
<evidence type="ECO:0000256" key="12">
    <source>
        <dbReference type="ARBA" id="ARBA00022989"/>
    </source>
</evidence>
<evidence type="ECO:0000256" key="13">
    <source>
        <dbReference type="ARBA" id="ARBA00023004"/>
    </source>
</evidence>
<dbReference type="SUPFAM" id="SSF81648">
    <property type="entry name" value="a domain/subunit of cytochrome bc1 complex (Ubiquinol-cytochrome c reductase)"/>
    <property type="match status" value="1"/>
</dbReference>
<dbReference type="GO" id="GO:0005743">
    <property type="term" value="C:mitochondrial inner membrane"/>
    <property type="evidence" value="ECO:0007669"/>
    <property type="project" value="UniProtKB-SubCell"/>
</dbReference>
<accession>A0A1U7AFT0</accession>
<geneLocation type="mitochondrion" evidence="20"/>
<evidence type="ECO:0000256" key="6">
    <source>
        <dbReference type="ARBA" id="ARBA00022617"/>
    </source>
</evidence>
<feature type="transmembrane region" description="Helical" evidence="17">
    <location>
        <begin position="35"/>
        <end position="54"/>
    </location>
</feature>
<evidence type="ECO:0000256" key="16">
    <source>
        <dbReference type="ARBA" id="ARBA00023136"/>
    </source>
</evidence>
<name>A0A1U7AFT0_9BILA</name>
<evidence type="ECO:0000259" key="18">
    <source>
        <dbReference type="PROSITE" id="PS51002"/>
    </source>
</evidence>
<evidence type="ECO:0000256" key="11">
    <source>
        <dbReference type="ARBA" id="ARBA00022982"/>
    </source>
</evidence>
<evidence type="ECO:0000256" key="7">
    <source>
        <dbReference type="ARBA" id="ARBA00022660"/>
    </source>
</evidence>
<keyword evidence="8 17" id="KW-0812">Transmembrane</keyword>
<feature type="transmembrane region" description="Helical" evidence="17">
    <location>
        <begin position="140"/>
        <end position="165"/>
    </location>
</feature>
<evidence type="ECO:0000256" key="1">
    <source>
        <dbReference type="ARBA" id="ARBA00002566"/>
    </source>
</evidence>
<dbReference type="EMBL" id="KX017524">
    <property type="protein sequence ID" value="AOW68761.1"/>
    <property type="molecule type" value="Genomic_DNA"/>
</dbReference>